<keyword evidence="2" id="KW-1185">Reference proteome</keyword>
<accession>A0ABD3AQZ9</accession>
<dbReference type="EMBL" id="JBJUIK010000003">
    <property type="protein sequence ID" value="KAL3533589.1"/>
    <property type="molecule type" value="Genomic_DNA"/>
</dbReference>
<dbReference type="AlphaFoldDB" id="A0ABD3AQZ9"/>
<evidence type="ECO:0000313" key="2">
    <source>
        <dbReference type="Proteomes" id="UP001630127"/>
    </source>
</evidence>
<name>A0ABD3AQZ9_9GENT</name>
<proteinExistence type="predicted"/>
<evidence type="ECO:0008006" key="3">
    <source>
        <dbReference type="Google" id="ProtNLM"/>
    </source>
</evidence>
<comment type="caution">
    <text evidence="1">The sequence shown here is derived from an EMBL/GenBank/DDBJ whole genome shotgun (WGS) entry which is preliminary data.</text>
</comment>
<evidence type="ECO:0000313" key="1">
    <source>
        <dbReference type="EMBL" id="KAL3533589.1"/>
    </source>
</evidence>
<dbReference type="Proteomes" id="UP001630127">
    <property type="component" value="Unassembled WGS sequence"/>
</dbReference>
<protein>
    <recommendedName>
        <fullName evidence="3">Reverse transcriptase domain-containing protein</fullName>
    </recommendedName>
</protein>
<sequence>MQDYEFRHLVRVLKLGGSDMVLGVHWLTRYSPIQMDFQQLNISFDKEGRKRVLDGREEEPKLKLISKIQKWLRKNNYGIAAQLCFATVTKPSHKKIPVEVQEVLKEFQDVFQEPKGLPPRRSHDHQIRLKEGAQPFKVRPYRCPFVQ</sequence>
<gene>
    <name evidence="1" type="ORF">ACH5RR_007110</name>
</gene>
<reference evidence="1 2" key="1">
    <citation type="submission" date="2024-11" db="EMBL/GenBank/DDBJ databases">
        <title>A near-complete genome assembly of Cinchona calisaya.</title>
        <authorList>
            <person name="Lian D.C."/>
            <person name="Zhao X.W."/>
            <person name="Wei L."/>
        </authorList>
    </citation>
    <scope>NUCLEOTIDE SEQUENCE [LARGE SCALE GENOMIC DNA]</scope>
    <source>
        <tissue evidence="1">Nenye</tissue>
    </source>
</reference>
<organism evidence="1 2">
    <name type="scientific">Cinchona calisaya</name>
    <dbReference type="NCBI Taxonomy" id="153742"/>
    <lineage>
        <taxon>Eukaryota</taxon>
        <taxon>Viridiplantae</taxon>
        <taxon>Streptophyta</taxon>
        <taxon>Embryophyta</taxon>
        <taxon>Tracheophyta</taxon>
        <taxon>Spermatophyta</taxon>
        <taxon>Magnoliopsida</taxon>
        <taxon>eudicotyledons</taxon>
        <taxon>Gunneridae</taxon>
        <taxon>Pentapetalae</taxon>
        <taxon>asterids</taxon>
        <taxon>lamiids</taxon>
        <taxon>Gentianales</taxon>
        <taxon>Rubiaceae</taxon>
        <taxon>Cinchonoideae</taxon>
        <taxon>Cinchoneae</taxon>
        <taxon>Cinchona</taxon>
    </lineage>
</organism>